<organism evidence="1 2">
    <name type="scientific">Clunio marinus</name>
    <dbReference type="NCBI Taxonomy" id="568069"/>
    <lineage>
        <taxon>Eukaryota</taxon>
        <taxon>Metazoa</taxon>
        <taxon>Ecdysozoa</taxon>
        <taxon>Arthropoda</taxon>
        <taxon>Hexapoda</taxon>
        <taxon>Insecta</taxon>
        <taxon>Pterygota</taxon>
        <taxon>Neoptera</taxon>
        <taxon>Endopterygota</taxon>
        <taxon>Diptera</taxon>
        <taxon>Nematocera</taxon>
        <taxon>Chironomoidea</taxon>
        <taxon>Chironomidae</taxon>
        <taxon>Clunio</taxon>
    </lineage>
</organism>
<gene>
    <name evidence="1" type="ORF">CLUMA_CG015478</name>
</gene>
<accession>A0A1J1IP40</accession>
<dbReference type="AlphaFoldDB" id="A0A1J1IP40"/>
<sequence>MSSSPRRLYTETLWGAWRLTCFDSFVFSIRKQHFYDQVTSWVCDHVYQHLQSSQVSDAAFPGSGQRRSLMELAEFHSRLIYFSTNKLIDLFISLLYFFVRPQKLRLGYGEV</sequence>
<evidence type="ECO:0000313" key="1">
    <source>
        <dbReference type="EMBL" id="CRL02003.1"/>
    </source>
</evidence>
<name>A0A1J1IP40_9DIPT</name>
<protein>
    <submittedName>
        <fullName evidence="1">CLUMA_CG015478, isoform A</fullName>
    </submittedName>
</protein>
<dbReference type="Proteomes" id="UP000183832">
    <property type="component" value="Unassembled WGS sequence"/>
</dbReference>
<dbReference type="EMBL" id="CVRI01000057">
    <property type="protein sequence ID" value="CRL02003.1"/>
    <property type="molecule type" value="Genomic_DNA"/>
</dbReference>
<keyword evidence="2" id="KW-1185">Reference proteome</keyword>
<proteinExistence type="predicted"/>
<reference evidence="1 2" key="1">
    <citation type="submission" date="2015-04" db="EMBL/GenBank/DDBJ databases">
        <authorList>
            <person name="Syromyatnikov M.Y."/>
            <person name="Popov V.N."/>
        </authorList>
    </citation>
    <scope>NUCLEOTIDE SEQUENCE [LARGE SCALE GENOMIC DNA]</scope>
</reference>
<evidence type="ECO:0000313" key="2">
    <source>
        <dbReference type="Proteomes" id="UP000183832"/>
    </source>
</evidence>